<dbReference type="Proteomes" id="UP000789706">
    <property type="component" value="Unassembled WGS sequence"/>
</dbReference>
<keyword evidence="3" id="KW-1185">Reference proteome</keyword>
<dbReference type="SUPFAM" id="SSF50249">
    <property type="entry name" value="Nucleic acid-binding proteins"/>
    <property type="match status" value="2"/>
</dbReference>
<comment type="caution">
    <text evidence="2">The sequence shown here is derived from an EMBL/GenBank/DDBJ whole genome shotgun (WGS) entry which is preliminary data.</text>
</comment>
<dbReference type="InterPro" id="IPR015525">
    <property type="entry name" value="BRCA2"/>
</dbReference>
<dbReference type="PANTHER" id="PTHR11289">
    <property type="entry name" value="BREAST CANCER TYPE 2 SUSCEPTIBILITY PROTEIN BRCA2"/>
    <property type="match status" value="1"/>
</dbReference>
<evidence type="ECO:0000313" key="3">
    <source>
        <dbReference type="Proteomes" id="UP000789706"/>
    </source>
</evidence>
<dbReference type="EMBL" id="CAJVPK010000220">
    <property type="protein sequence ID" value="CAG8477088.1"/>
    <property type="molecule type" value="Genomic_DNA"/>
</dbReference>
<reference evidence="2" key="1">
    <citation type="submission" date="2021-06" db="EMBL/GenBank/DDBJ databases">
        <authorList>
            <person name="Kallberg Y."/>
            <person name="Tangrot J."/>
            <person name="Rosling A."/>
        </authorList>
    </citation>
    <scope>NUCLEOTIDE SEQUENCE</scope>
    <source>
        <strain evidence="2">AZ414A</strain>
    </source>
</reference>
<proteinExistence type="predicted"/>
<organism evidence="2 3">
    <name type="scientific">Diversispora eburnea</name>
    <dbReference type="NCBI Taxonomy" id="1213867"/>
    <lineage>
        <taxon>Eukaryota</taxon>
        <taxon>Fungi</taxon>
        <taxon>Fungi incertae sedis</taxon>
        <taxon>Mucoromycota</taxon>
        <taxon>Glomeromycotina</taxon>
        <taxon>Glomeromycetes</taxon>
        <taxon>Diversisporales</taxon>
        <taxon>Diversisporaceae</taxon>
        <taxon>Diversispora</taxon>
    </lineage>
</organism>
<dbReference type="PANTHER" id="PTHR11289:SF0">
    <property type="entry name" value="BREAST CANCER TYPE 2 SUSCEPTIBILITY PROTEIN"/>
    <property type="match status" value="1"/>
</dbReference>
<dbReference type="GO" id="GO:0006355">
    <property type="term" value="P:regulation of DNA-templated transcription"/>
    <property type="evidence" value="ECO:0007669"/>
    <property type="project" value="TreeGrafter"/>
</dbReference>
<accession>A0A9N8W862</accession>
<sequence length="195" mass="22837">MSKIKYSLELTDSWYKIRAIIDQPLQRAILKSKIRIGYKLEICGVKIECKSTGISVLEALSSKIRLKLSNWDAKLGIRKFHPYALLRSLSSDGGFVHAINIIIQRKYPLFFRESMKDGTVVVRDVKNEERARKEQELLIVTNFKVLLQVKNNLEAFEFSQNMNSKQIERLHDYMQRKEQKKASKMNQWISEQLES</sequence>
<dbReference type="AlphaFoldDB" id="A0A9N8W862"/>
<dbReference type="GO" id="GO:0000724">
    <property type="term" value="P:double-strand break repair via homologous recombination"/>
    <property type="evidence" value="ECO:0007669"/>
    <property type="project" value="InterPro"/>
</dbReference>
<evidence type="ECO:0000313" key="2">
    <source>
        <dbReference type="EMBL" id="CAG8477088.1"/>
    </source>
</evidence>
<dbReference type="Gene3D" id="2.40.50.140">
    <property type="entry name" value="Nucleic acid-binding proteins"/>
    <property type="match status" value="2"/>
</dbReference>
<name>A0A9N8W862_9GLOM</name>
<gene>
    <name evidence="2" type="ORF">DEBURN_LOCUS3457</name>
</gene>
<evidence type="ECO:0000259" key="1">
    <source>
        <dbReference type="Pfam" id="PF09103"/>
    </source>
</evidence>
<dbReference type="InterPro" id="IPR012340">
    <property type="entry name" value="NA-bd_OB-fold"/>
</dbReference>
<dbReference type="OrthoDB" id="21095at2759"/>
<dbReference type="InterPro" id="IPR015187">
    <property type="entry name" value="BRCA2_OB_1"/>
</dbReference>
<dbReference type="Pfam" id="PF09103">
    <property type="entry name" value="BRCA-2_OB1"/>
    <property type="match status" value="1"/>
</dbReference>
<protein>
    <submittedName>
        <fullName evidence="2">1668_t:CDS:1</fullName>
    </submittedName>
</protein>
<feature type="domain" description="BRCA2 OB1" evidence="1">
    <location>
        <begin position="4"/>
        <end position="77"/>
    </location>
</feature>